<gene>
    <name evidence="2" type="ORF">Poly51_28990</name>
</gene>
<dbReference type="AlphaFoldDB" id="A0A5C6FBK0"/>
<protein>
    <submittedName>
        <fullName evidence="2">Uncharacterized protein</fullName>
    </submittedName>
</protein>
<accession>A0A5C6FBK0</accession>
<dbReference type="Proteomes" id="UP000318288">
    <property type="component" value="Unassembled WGS sequence"/>
</dbReference>
<keyword evidence="1" id="KW-0472">Membrane</keyword>
<organism evidence="2 3">
    <name type="scientific">Rubripirellula tenax</name>
    <dbReference type="NCBI Taxonomy" id="2528015"/>
    <lineage>
        <taxon>Bacteria</taxon>
        <taxon>Pseudomonadati</taxon>
        <taxon>Planctomycetota</taxon>
        <taxon>Planctomycetia</taxon>
        <taxon>Pirellulales</taxon>
        <taxon>Pirellulaceae</taxon>
        <taxon>Rubripirellula</taxon>
    </lineage>
</organism>
<evidence type="ECO:0000256" key="1">
    <source>
        <dbReference type="SAM" id="Phobius"/>
    </source>
</evidence>
<comment type="caution">
    <text evidence="2">The sequence shown here is derived from an EMBL/GenBank/DDBJ whole genome shotgun (WGS) entry which is preliminary data.</text>
</comment>
<evidence type="ECO:0000313" key="2">
    <source>
        <dbReference type="EMBL" id="TWU56979.1"/>
    </source>
</evidence>
<sequence precursor="true">MKTNTLAVCPLNSPFAVITPLVWMTSLLICVVVSGTVMAADQADIDDEVGMTAEKDSQPKFVDGRFIIPPIQGRSTAFEGIGNGKTPDGFREGEERPLQALPESGADRAGNWSWSMADWAAPNTYSNPRYFEDRMLERHGHERFGIAQPLASGVRFFATVPMLPYLMAISHPCDCEYTLGYYRPGSCAPRTFQRPPWDRRAIIAESAAVATGMIVLP</sequence>
<dbReference type="EMBL" id="SJPW01000003">
    <property type="protein sequence ID" value="TWU56979.1"/>
    <property type="molecule type" value="Genomic_DNA"/>
</dbReference>
<keyword evidence="1" id="KW-1133">Transmembrane helix</keyword>
<proteinExistence type="predicted"/>
<name>A0A5C6FBK0_9BACT</name>
<dbReference type="OrthoDB" id="288935at2"/>
<dbReference type="RefSeq" id="WP_146458362.1">
    <property type="nucleotide sequence ID" value="NZ_SJPW01000003.1"/>
</dbReference>
<evidence type="ECO:0000313" key="3">
    <source>
        <dbReference type="Proteomes" id="UP000318288"/>
    </source>
</evidence>
<keyword evidence="1" id="KW-0812">Transmembrane</keyword>
<feature type="transmembrane region" description="Helical" evidence="1">
    <location>
        <begin position="20"/>
        <end position="40"/>
    </location>
</feature>
<reference evidence="2 3" key="1">
    <citation type="submission" date="2019-02" db="EMBL/GenBank/DDBJ databases">
        <title>Deep-cultivation of Planctomycetes and their phenomic and genomic characterization uncovers novel biology.</title>
        <authorList>
            <person name="Wiegand S."/>
            <person name="Jogler M."/>
            <person name="Boedeker C."/>
            <person name="Pinto D."/>
            <person name="Vollmers J."/>
            <person name="Rivas-Marin E."/>
            <person name="Kohn T."/>
            <person name="Peeters S.H."/>
            <person name="Heuer A."/>
            <person name="Rast P."/>
            <person name="Oberbeckmann S."/>
            <person name="Bunk B."/>
            <person name="Jeske O."/>
            <person name="Meyerdierks A."/>
            <person name="Storesund J.E."/>
            <person name="Kallscheuer N."/>
            <person name="Luecker S."/>
            <person name="Lage O.M."/>
            <person name="Pohl T."/>
            <person name="Merkel B.J."/>
            <person name="Hornburger P."/>
            <person name="Mueller R.-W."/>
            <person name="Bruemmer F."/>
            <person name="Labrenz M."/>
            <person name="Spormann A.M."/>
            <person name="Op Den Camp H."/>
            <person name="Overmann J."/>
            <person name="Amann R."/>
            <person name="Jetten M.S.M."/>
            <person name="Mascher T."/>
            <person name="Medema M.H."/>
            <person name="Devos D.P."/>
            <person name="Kaster A.-K."/>
            <person name="Ovreas L."/>
            <person name="Rohde M."/>
            <person name="Galperin M.Y."/>
            <person name="Jogler C."/>
        </authorList>
    </citation>
    <scope>NUCLEOTIDE SEQUENCE [LARGE SCALE GENOMIC DNA]</scope>
    <source>
        <strain evidence="2 3">Poly51</strain>
    </source>
</reference>
<keyword evidence="3" id="KW-1185">Reference proteome</keyword>